<evidence type="ECO:0000313" key="2">
    <source>
        <dbReference type="Proteomes" id="UP000035067"/>
    </source>
</evidence>
<dbReference type="AlphaFoldDB" id="A0A0G2J4W1"/>
<evidence type="ECO:0000313" key="1">
    <source>
        <dbReference type="EMBL" id="KKZ12242.1"/>
    </source>
</evidence>
<dbReference type="InterPro" id="IPR029069">
    <property type="entry name" value="HotDog_dom_sf"/>
</dbReference>
<protein>
    <recommendedName>
        <fullName evidence="3">Thioesterase domain-containing protein</fullName>
    </recommendedName>
</protein>
<dbReference type="PATRIC" id="fig|1604020.3.peg.639"/>
<comment type="caution">
    <text evidence="1">The sequence shown here is derived from an EMBL/GenBank/DDBJ whole genome shotgun (WGS) entry which is preliminary data.</text>
</comment>
<organism evidence="1 2">
    <name type="scientific">Candidatus Synechococcus spongiarum SP3</name>
    <dbReference type="NCBI Taxonomy" id="1604020"/>
    <lineage>
        <taxon>Bacteria</taxon>
        <taxon>Bacillati</taxon>
        <taxon>Cyanobacteriota</taxon>
        <taxon>Cyanophyceae</taxon>
        <taxon>Synechococcales</taxon>
        <taxon>Synechococcaceae</taxon>
        <taxon>Synechococcus</taxon>
    </lineage>
</organism>
<dbReference type="SUPFAM" id="SSF54637">
    <property type="entry name" value="Thioesterase/thiol ester dehydrase-isomerase"/>
    <property type="match status" value="1"/>
</dbReference>
<proteinExistence type="predicted"/>
<accession>A0A0G2J4W1</accession>
<reference evidence="1 2" key="1">
    <citation type="submission" date="2015-01" db="EMBL/GenBank/DDBJ databases">
        <title>Lifestyle Evolution in Cyanobacterial Symbionts of Sponges.</title>
        <authorList>
            <person name="Burgsdorf I."/>
            <person name="Slaby B.M."/>
            <person name="Handley K.M."/>
            <person name="Haber M."/>
            <person name="Blom J."/>
            <person name="Marshall C.W."/>
            <person name="Gilbert J.A."/>
            <person name="Hentschel U."/>
            <person name="Steindler L."/>
        </authorList>
    </citation>
    <scope>NUCLEOTIDE SEQUENCE [LARGE SCALE GENOMIC DNA]</scope>
    <source>
        <strain evidence="1">SP3</strain>
    </source>
</reference>
<gene>
    <name evidence="1" type="ORF">TE42_05280</name>
</gene>
<dbReference type="Gene3D" id="3.10.129.10">
    <property type="entry name" value="Hotdog Thioesterase"/>
    <property type="match status" value="1"/>
</dbReference>
<dbReference type="Proteomes" id="UP000035067">
    <property type="component" value="Unassembled WGS sequence"/>
</dbReference>
<dbReference type="EMBL" id="JXQG01000025">
    <property type="protein sequence ID" value="KKZ12242.1"/>
    <property type="molecule type" value="Genomic_DNA"/>
</dbReference>
<sequence>MCRCRLSQSNEDRRPYPTPPWLVIRRTVRFGETDPAGVVHFHYLLHWRHEAYEESLARFGVAIYCNVLEKGSIR</sequence>
<name>A0A0G2J4W1_9SYNE</name>
<evidence type="ECO:0008006" key="3">
    <source>
        <dbReference type="Google" id="ProtNLM"/>
    </source>
</evidence>